<comment type="subunit">
    <text evidence="11">Component of the oligosaccharyltransferase (OST) complex.</text>
</comment>
<dbReference type="OrthoDB" id="310030at2759"/>
<evidence type="ECO:0000313" key="13">
    <source>
        <dbReference type="Proteomes" id="UP000005239"/>
    </source>
</evidence>
<name>A0A2A6CAG0_PRIPA</name>
<dbReference type="PANTHER" id="PTHR21049">
    <property type="entry name" value="RIBOPHORIN I"/>
    <property type="match status" value="1"/>
</dbReference>
<accession>A0A2A6CAG0</accession>
<comment type="similarity">
    <text evidence="4 11">Belongs to the OST1 family.</text>
</comment>
<keyword evidence="6 11" id="KW-0812">Transmembrane</keyword>
<evidence type="ECO:0000256" key="5">
    <source>
        <dbReference type="ARBA" id="ARBA00017611"/>
    </source>
</evidence>
<accession>A0A8R1YB65</accession>
<feature type="signal peptide" evidence="11">
    <location>
        <begin position="1"/>
        <end position="26"/>
    </location>
</feature>
<reference evidence="12" key="2">
    <citation type="submission" date="2022-06" db="UniProtKB">
        <authorList>
            <consortium name="EnsemblMetazoa"/>
        </authorList>
    </citation>
    <scope>IDENTIFICATION</scope>
    <source>
        <strain evidence="12">PS312</strain>
    </source>
</reference>
<keyword evidence="7 11" id="KW-0732">Signal</keyword>
<gene>
    <name evidence="12" type="primary">WBGene00098471</name>
</gene>
<evidence type="ECO:0000256" key="10">
    <source>
        <dbReference type="ARBA" id="ARBA00023136"/>
    </source>
</evidence>
<feature type="transmembrane region" description="Helical" evidence="11">
    <location>
        <begin position="430"/>
        <end position="449"/>
    </location>
</feature>
<dbReference type="Proteomes" id="UP000005239">
    <property type="component" value="Unassembled WGS sequence"/>
</dbReference>
<dbReference type="GO" id="GO:0018279">
    <property type="term" value="P:protein N-linked glycosylation via asparagine"/>
    <property type="evidence" value="ECO:0000318"/>
    <property type="project" value="GO_Central"/>
</dbReference>
<evidence type="ECO:0000256" key="9">
    <source>
        <dbReference type="ARBA" id="ARBA00022989"/>
    </source>
</evidence>
<organism evidence="12 13">
    <name type="scientific">Pristionchus pacificus</name>
    <name type="common">Parasitic nematode worm</name>
    <dbReference type="NCBI Taxonomy" id="54126"/>
    <lineage>
        <taxon>Eukaryota</taxon>
        <taxon>Metazoa</taxon>
        <taxon>Ecdysozoa</taxon>
        <taxon>Nematoda</taxon>
        <taxon>Chromadorea</taxon>
        <taxon>Rhabditida</taxon>
        <taxon>Rhabditina</taxon>
        <taxon>Diplogasteromorpha</taxon>
        <taxon>Diplogasteroidea</taxon>
        <taxon>Neodiplogasteridae</taxon>
        <taxon>Pristionchus</taxon>
    </lineage>
</organism>
<comment type="function">
    <text evidence="1 11">Subunit of the oligosaccharyl transferase (OST) complex that catalyzes the initial transfer of a defined glycan (Glc(3)Man(9)GlcNAc(2) in eukaryotes) from the lipid carrier dolichol-pyrophosphate to an asparagine residue within an Asn-X-Ser/Thr consensus motif in nascent polypeptide chains, the first step in protein N-glycosylation. N-glycosylation occurs cotranslationally and the complex associates with the Sec61 complex at the channel-forming translocon complex that mediates protein translocation across the endoplasmic reticulum (ER). All subunits are required for a maximal enzyme activity.</text>
</comment>
<dbReference type="GO" id="GO:0008250">
    <property type="term" value="C:oligosaccharyltransferase complex"/>
    <property type="evidence" value="ECO:0000318"/>
    <property type="project" value="GO_Central"/>
</dbReference>
<dbReference type="AlphaFoldDB" id="A0A2A6CAG0"/>
<evidence type="ECO:0000313" key="12">
    <source>
        <dbReference type="EnsemblMetazoa" id="PPA08917.1"/>
    </source>
</evidence>
<keyword evidence="13" id="KW-1185">Reference proteome</keyword>
<dbReference type="Pfam" id="PF04597">
    <property type="entry name" value="Ribophorin_I"/>
    <property type="match status" value="1"/>
</dbReference>
<evidence type="ECO:0000256" key="4">
    <source>
        <dbReference type="ARBA" id="ARBA00008905"/>
    </source>
</evidence>
<evidence type="ECO:0000256" key="3">
    <source>
        <dbReference type="ARBA" id="ARBA00004922"/>
    </source>
</evidence>
<keyword evidence="10 11" id="KW-0472">Membrane</keyword>
<keyword evidence="9 11" id="KW-1133">Transmembrane helix</keyword>
<feature type="chain" id="PRO_5042620818" description="Dolichyl-diphosphooligosaccharide--protein glycosyltransferase subunit 1" evidence="11">
    <location>
        <begin position="27"/>
        <end position="591"/>
    </location>
</feature>
<reference evidence="13" key="1">
    <citation type="journal article" date="2008" name="Nat. Genet.">
        <title>The Pristionchus pacificus genome provides a unique perspective on nematode lifestyle and parasitism.</title>
        <authorList>
            <person name="Dieterich C."/>
            <person name="Clifton S.W."/>
            <person name="Schuster L.N."/>
            <person name="Chinwalla A."/>
            <person name="Delehaunty K."/>
            <person name="Dinkelacker I."/>
            <person name="Fulton L."/>
            <person name="Fulton R."/>
            <person name="Godfrey J."/>
            <person name="Minx P."/>
            <person name="Mitreva M."/>
            <person name="Roeseler W."/>
            <person name="Tian H."/>
            <person name="Witte H."/>
            <person name="Yang S.P."/>
            <person name="Wilson R.K."/>
            <person name="Sommer R.J."/>
        </authorList>
    </citation>
    <scope>NUCLEOTIDE SEQUENCE [LARGE SCALE GENOMIC DNA]</scope>
    <source>
        <strain evidence="13">PS312</strain>
    </source>
</reference>
<dbReference type="InterPro" id="IPR007676">
    <property type="entry name" value="Ribophorin_I"/>
</dbReference>
<evidence type="ECO:0000256" key="6">
    <source>
        <dbReference type="ARBA" id="ARBA00022692"/>
    </source>
</evidence>
<comment type="subcellular location">
    <subcellularLocation>
        <location evidence="2 11">Endoplasmic reticulum membrane</location>
        <topology evidence="2 11">Single-pass type I membrane protein</topology>
    </subcellularLocation>
</comment>
<proteinExistence type="inferred from homology"/>
<evidence type="ECO:0000256" key="7">
    <source>
        <dbReference type="ARBA" id="ARBA00022729"/>
    </source>
</evidence>
<protein>
    <recommendedName>
        <fullName evidence="5 11">Dolichyl-diphosphooligosaccharide--protein glycosyltransferase subunit 1</fullName>
    </recommendedName>
</protein>
<evidence type="ECO:0000256" key="1">
    <source>
        <dbReference type="ARBA" id="ARBA00002791"/>
    </source>
</evidence>
<dbReference type="EnsemblMetazoa" id="PPA08917.1">
    <property type="protein sequence ID" value="PPA08917.1"/>
    <property type="gene ID" value="WBGene00098471"/>
</dbReference>
<keyword evidence="8 11" id="KW-0256">Endoplasmic reticulum</keyword>
<evidence type="ECO:0000256" key="8">
    <source>
        <dbReference type="ARBA" id="ARBA00022824"/>
    </source>
</evidence>
<sequence>MCKNIPRYRMKVLIFTLGLLAALALSQDVKITDAERTVDISSQLAKVNVALTVQNNGKSALSDVLFYITTDEAAHLAHIAATIKKKDVKVQPQSAVQGFAVYKVVLPKKIEAGASETINVEYVLVQSLVPFPEQITQEETQHVVYTGNAHISSAYPVEKEKTTVIFGSGKLQSFATVAPSKQLGEKVVYGPYSNTAAKAISEIRVHYENVSPFIVATTVERLIEISHWGNIAVEEKIQIVHKGAKLTGSFSRLDYQIDRRGKKQPCVKEFKTILPAAARDIYYRDVIGNISSSSLKVRAESVEVDVKPRFPLFGGWKTNYIMGYNLPSYEYLFADGDKFVLKMRLLDHIYDGMVVEKLTTKIVLPEKASNVKLSTPYTVNRRPDEKLATYLDTEGRKVIVIEKNSLVDAHIQPFTLEYQWSRLYIWREPLMATGFFLCLFLAVIVYVRFDFEITKDSASEALLGVQAKVEEVEKIVNERIAIHKRLIEAVSTFKGDKEEETLKNTRAKIETERAELKKKMSGIVGQMKTLLPAASEKLNEMEQLESGIVNSESAYIEKTSKSTTKNSSEDRQWTVRVNGDTNKMKDIINSI</sequence>
<evidence type="ECO:0000256" key="2">
    <source>
        <dbReference type="ARBA" id="ARBA00004115"/>
    </source>
</evidence>
<comment type="pathway">
    <text evidence="3 11">Protein modification; protein glycosylation.</text>
</comment>
<evidence type="ECO:0000256" key="11">
    <source>
        <dbReference type="RuleBase" id="RU361143"/>
    </source>
</evidence>
<dbReference type="PANTHER" id="PTHR21049:SF0">
    <property type="entry name" value="DOLICHYL-DIPHOSPHOOLIGOSACCHARIDE--PROTEIN GLYCOSYLTRANSFERASE SUBUNIT 1"/>
    <property type="match status" value="1"/>
</dbReference>